<dbReference type="Gene3D" id="1.10.260.40">
    <property type="entry name" value="lambda repressor-like DNA-binding domains"/>
    <property type="match status" value="1"/>
</dbReference>
<sequence length="325" mass="35528">MPRPKGQAVHGHYIRSSRENAGLTQDALATQCGLTRALIQKAERGGPISASSISAVAAALSVAESALVVEEGWHGFAEERLMMPFEAKSEPKVGNIWGQPRETLYSLQPRALLVIATRSTARVLPAFSPKNAAGAIHLRNLIDGIREARDQLDALLTGSPRTSARLAERADQAYLAAGFARPAEYEDDPQAADAAFAVAIAIARVLDSLGLVAERPLSRDDPNYWRAVELATSACHGCSHASVYLKTPTPFLRCATFDTHDVRNQPNAVEVLRKPVWDAGQIPGVLEMFMARFIRLEFFDSASRIIWRNWAKKSFHEPAPRRAGK</sequence>
<gene>
    <name evidence="2" type="ORF">Hsar01_02238</name>
</gene>
<dbReference type="SMART" id="SM00530">
    <property type="entry name" value="HTH_XRE"/>
    <property type="match status" value="1"/>
</dbReference>
<reference evidence="2 3" key="1">
    <citation type="submission" date="2024-02" db="EMBL/GenBank/DDBJ databases">
        <title>Haloferula sargassicola NBRC 104335.</title>
        <authorList>
            <person name="Ichikawa N."/>
            <person name="Katano-Makiyama Y."/>
            <person name="Hidaka K."/>
        </authorList>
    </citation>
    <scope>NUCLEOTIDE SEQUENCE [LARGE SCALE GENOMIC DNA]</scope>
    <source>
        <strain evidence="2 3">NBRC 104335</strain>
    </source>
</reference>
<protein>
    <recommendedName>
        <fullName evidence="1">HTH cro/C1-type domain-containing protein</fullName>
    </recommendedName>
</protein>
<evidence type="ECO:0000313" key="2">
    <source>
        <dbReference type="EMBL" id="GAA5483011.1"/>
    </source>
</evidence>
<dbReference type="SUPFAM" id="SSF47413">
    <property type="entry name" value="lambda repressor-like DNA-binding domains"/>
    <property type="match status" value="1"/>
</dbReference>
<dbReference type="Proteomes" id="UP001476282">
    <property type="component" value="Unassembled WGS sequence"/>
</dbReference>
<dbReference type="CDD" id="cd00093">
    <property type="entry name" value="HTH_XRE"/>
    <property type="match status" value="1"/>
</dbReference>
<name>A0ABP9UN45_9BACT</name>
<dbReference type="EMBL" id="BAABRI010000011">
    <property type="protein sequence ID" value="GAA5483011.1"/>
    <property type="molecule type" value="Genomic_DNA"/>
</dbReference>
<dbReference type="RefSeq" id="WP_353567136.1">
    <property type="nucleotide sequence ID" value="NZ_BAABRI010000011.1"/>
</dbReference>
<accession>A0ABP9UN45</accession>
<evidence type="ECO:0000313" key="3">
    <source>
        <dbReference type="Proteomes" id="UP001476282"/>
    </source>
</evidence>
<dbReference type="InterPro" id="IPR010982">
    <property type="entry name" value="Lambda_DNA-bd_dom_sf"/>
</dbReference>
<dbReference type="PROSITE" id="PS50943">
    <property type="entry name" value="HTH_CROC1"/>
    <property type="match status" value="1"/>
</dbReference>
<dbReference type="Pfam" id="PF01381">
    <property type="entry name" value="HTH_3"/>
    <property type="match status" value="1"/>
</dbReference>
<organism evidence="2 3">
    <name type="scientific">Haloferula sargassicola</name>
    <dbReference type="NCBI Taxonomy" id="490096"/>
    <lineage>
        <taxon>Bacteria</taxon>
        <taxon>Pseudomonadati</taxon>
        <taxon>Verrucomicrobiota</taxon>
        <taxon>Verrucomicrobiia</taxon>
        <taxon>Verrucomicrobiales</taxon>
        <taxon>Verrucomicrobiaceae</taxon>
        <taxon>Haloferula</taxon>
    </lineage>
</organism>
<keyword evidence="3" id="KW-1185">Reference proteome</keyword>
<comment type="caution">
    <text evidence="2">The sequence shown here is derived from an EMBL/GenBank/DDBJ whole genome shotgun (WGS) entry which is preliminary data.</text>
</comment>
<dbReference type="InterPro" id="IPR001387">
    <property type="entry name" value="Cro/C1-type_HTH"/>
</dbReference>
<evidence type="ECO:0000259" key="1">
    <source>
        <dbReference type="PROSITE" id="PS50943"/>
    </source>
</evidence>
<feature type="domain" description="HTH cro/C1-type" evidence="1">
    <location>
        <begin position="14"/>
        <end position="67"/>
    </location>
</feature>
<proteinExistence type="predicted"/>